<evidence type="ECO:0000313" key="3">
    <source>
        <dbReference type="EMBL" id="TFK82670.1"/>
    </source>
</evidence>
<reference evidence="3 4" key="1">
    <citation type="journal article" date="2019" name="Nat. Ecol. Evol.">
        <title>Megaphylogeny resolves global patterns of mushroom evolution.</title>
        <authorList>
            <person name="Varga T."/>
            <person name="Krizsan K."/>
            <person name="Foldi C."/>
            <person name="Dima B."/>
            <person name="Sanchez-Garcia M."/>
            <person name="Sanchez-Ramirez S."/>
            <person name="Szollosi G.J."/>
            <person name="Szarkandi J.G."/>
            <person name="Papp V."/>
            <person name="Albert L."/>
            <person name="Andreopoulos W."/>
            <person name="Angelini C."/>
            <person name="Antonin V."/>
            <person name="Barry K.W."/>
            <person name="Bougher N.L."/>
            <person name="Buchanan P."/>
            <person name="Buyck B."/>
            <person name="Bense V."/>
            <person name="Catcheside P."/>
            <person name="Chovatia M."/>
            <person name="Cooper J."/>
            <person name="Damon W."/>
            <person name="Desjardin D."/>
            <person name="Finy P."/>
            <person name="Geml J."/>
            <person name="Haridas S."/>
            <person name="Hughes K."/>
            <person name="Justo A."/>
            <person name="Karasinski D."/>
            <person name="Kautmanova I."/>
            <person name="Kiss B."/>
            <person name="Kocsube S."/>
            <person name="Kotiranta H."/>
            <person name="LaButti K.M."/>
            <person name="Lechner B.E."/>
            <person name="Liimatainen K."/>
            <person name="Lipzen A."/>
            <person name="Lukacs Z."/>
            <person name="Mihaltcheva S."/>
            <person name="Morgado L.N."/>
            <person name="Niskanen T."/>
            <person name="Noordeloos M.E."/>
            <person name="Ohm R.A."/>
            <person name="Ortiz-Santana B."/>
            <person name="Ovrebo C."/>
            <person name="Racz N."/>
            <person name="Riley R."/>
            <person name="Savchenko A."/>
            <person name="Shiryaev A."/>
            <person name="Soop K."/>
            <person name="Spirin V."/>
            <person name="Szebenyi C."/>
            <person name="Tomsovsky M."/>
            <person name="Tulloss R.E."/>
            <person name="Uehling J."/>
            <person name="Grigoriev I.V."/>
            <person name="Vagvolgyi C."/>
            <person name="Papp T."/>
            <person name="Martin F.M."/>
            <person name="Miettinen O."/>
            <person name="Hibbett D.S."/>
            <person name="Nagy L.G."/>
        </authorList>
    </citation>
    <scope>NUCLEOTIDE SEQUENCE [LARGE SCALE GENOMIC DNA]</scope>
    <source>
        <strain evidence="3 4">HHB13444</strain>
    </source>
</reference>
<evidence type="ECO:0000256" key="1">
    <source>
        <dbReference type="SAM" id="MobiDB-lite"/>
    </source>
</evidence>
<dbReference type="Pfam" id="PF01585">
    <property type="entry name" value="G-patch"/>
    <property type="match status" value="1"/>
</dbReference>
<evidence type="ECO:0000313" key="4">
    <source>
        <dbReference type="Proteomes" id="UP000308197"/>
    </source>
</evidence>
<feature type="region of interest" description="Disordered" evidence="1">
    <location>
        <begin position="100"/>
        <end position="174"/>
    </location>
</feature>
<dbReference type="AlphaFoldDB" id="A0A5C3P2Z0"/>
<dbReference type="PROSITE" id="PS50174">
    <property type="entry name" value="G_PATCH"/>
    <property type="match status" value="1"/>
</dbReference>
<dbReference type="EMBL" id="ML211460">
    <property type="protein sequence ID" value="TFK82670.1"/>
    <property type="molecule type" value="Genomic_DNA"/>
</dbReference>
<dbReference type="GO" id="GO:0003676">
    <property type="term" value="F:nucleic acid binding"/>
    <property type="evidence" value="ECO:0007669"/>
    <property type="project" value="InterPro"/>
</dbReference>
<proteinExistence type="predicted"/>
<name>A0A5C3P2Z0_9APHY</name>
<organism evidence="3 4">
    <name type="scientific">Polyporus arcularius HHB13444</name>
    <dbReference type="NCBI Taxonomy" id="1314778"/>
    <lineage>
        <taxon>Eukaryota</taxon>
        <taxon>Fungi</taxon>
        <taxon>Dikarya</taxon>
        <taxon>Basidiomycota</taxon>
        <taxon>Agaricomycotina</taxon>
        <taxon>Agaricomycetes</taxon>
        <taxon>Polyporales</taxon>
        <taxon>Polyporaceae</taxon>
        <taxon>Polyporus</taxon>
    </lineage>
</organism>
<accession>A0A5C3P2Z0</accession>
<protein>
    <recommendedName>
        <fullName evidence="2">G-patch domain-containing protein</fullName>
    </recommendedName>
</protein>
<feature type="region of interest" description="Disordered" evidence="1">
    <location>
        <begin position="1"/>
        <end position="22"/>
    </location>
</feature>
<keyword evidence="4" id="KW-1185">Reference proteome</keyword>
<dbReference type="PANTHER" id="PTHR20923:SF1">
    <property type="entry name" value="G PATCH DOMAIN AND ANKYRIN REPEAT-CONTAINING PROTEIN 1"/>
    <property type="match status" value="1"/>
</dbReference>
<feature type="domain" description="G-patch" evidence="2">
    <location>
        <begin position="225"/>
        <end position="245"/>
    </location>
</feature>
<dbReference type="InterPro" id="IPR000467">
    <property type="entry name" value="G_patch_dom"/>
</dbReference>
<dbReference type="InParanoid" id="A0A5C3P2Z0"/>
<feature type="compositionally biased region" description="Pro residues" evidence="1">
    <location>
        <begin position="139"/>
        <end position="150"/>
    </location>
</feature>
<dbReference type="InterPro" id="IPR039146">
    <property type="entry name" value="GPANK1"/>
</dbReference>
<dbReference type="Proteomes" id="UP000308197">
    <property type="component" value="Unassembled WGS sequence"/>
</dbReference>
<feature type="compositionally biased region" description="Polar residues" evidence="1">
    <location>
        <begin position="152"/>
        <end position="161"/>
    </location>
</feature>
<dbReference type="STRING" id="1314778.A0A5C3P2Z0"/>
<sequence>MATVTHYIYSHYDPPERKDTEDGQLVAENAEEDSRDPWLTESTFGVNRRLKNAPRFVPAIVSYDEVNNMIGGASSAILREEAPPPSAQLSSWYRSLTRGSSAPVAGTQASSPPGVSSTPPPDASNSAAPPKLEVDTPVAGPPHLPRPISPKPSLNPSQAGPSTHRPIAPIPRDKNNWFITNAIRSEPSSSRSTPTPTLADIFTREPPPEPKDQPFVPPVFLHIGPSNKGFAMLQQSGWSEGEALGASAPRRTLTQKALEKRPARTILDDPELSVKMEEREVLLGDDDDETAPDTALERPAIVPSHNPTALLTPIATVLKSDRLGIGLKAKTVGPFKESKKRVTHNQAALAAHVRTTEEMRMRKSLIGRGTKSFARLAKAEAESRKRLLANLNAD</sequence>
<gene>
    <name evidence="3" type="ORF">K466DRAFT_666346</name>
</gene>
<feature type="compositionally biased region" description="Low complexity" evidence="1">
    <location>
        <begin position="110"/>
        <end position="130"/>
    </location>
</feature>
<dbReference type="PANTHER" id="PTHR20923">
    <property type="entry name" value="BAT4 PROTEIN-RELATED"/>
    <property type="match status" value="1"/>
</dbReference>
<evidence type="ECO:0000259" key="2">
    <source>
        <dbReference type="PROSITE" id="PS50174"/>
    </source>
</evidence>